<reference evidence="1" key="1">
    <citation type="journal article" date="2019" name="PLoS Negl. Trop. Dis.">
        <title>Revisiting the worldwide diversity of Leptospira species in the environment.</title>
        <authorList>
            <person name="Vincent A.T."/>
            <person name="Schiettekatte O."/>
            <person name="Bourhy P."/>
            <person name="Veyrier F.J."/>
            <person name="Picardeau M."/>
        </authorList>
    </citation>
    <scope>NUCLEOTIDE SEQUENCE [LARGE SCALE GENOMIC DNA]</scope>
    <source>
        <strain evidence="1">201800287</strain>
    </source>
</reference>
<dbReference type="EMBL" id="RQFK01000023">
    <property type="protein sequence ID" value="TGK83137.1"/>
    <property type="molecule type" value="Genomic_DNA"/>
</dbReference>
<gene>
    <name evidence="1" type="ORF">EHQ24_07440</name>
</gene>
<accession>A0A4R9I9U9</accession>
<sequence>MDVKIKNMKTILPLLTLISSLFLFSNCIDEERESRKRGQNLFIGSLAMAGFFRPNYCSAPEILLEEGKVYNITLEPRKKFWFDYAIRSKGGNKKYRLTVNKDANTIVQYQLKACDLSNDQGERLIISSNSTQIVYENESFSYTDPSEQHQLVI</sequence>
<evidence type="ECO:0000313" key="1">
    <source>
        <dbReference type="EMBL" id="TGK83137.1"/>
    </source>
</evidence>
<dbReference type="AlphaFoldDB" id="A0A4R9I9U9"/>
<dbReference type="Proteomes" id="UP000298009">
    <property type="component" value="Unassembled WGS sequence"/>
</dbReference>
<comment type="caution">
    <text evidence="1">The sequence shown here is derived from an EMBL/GenBank/DDBJ whole genome shotgun (WGS) entry which is preliminary data.</text>
</comment>
<dbReference type="RefSeq" id="WP_135601043.1">
    <property type="nucleotide sequence ID" value="NZ_RQFK01000023.1"/>
</dbReference>
<proteinExistence type="predicted"/>
<evidence type="ECO:0000313" key="2">
    <source>
        <dbReference type="Proteomes" id="UP000298009"/>
    </source>
</evidence>
<protein>
    <submittedName>
        <fullName evidence="1">Uncharacterized protein</fullName>
    </submittedName>
</protein>
<name>A0A4R9I9U9_9LEPT</name>
<keyword evidence="2" id="KW-1185">Reference proteome</keyword>
<organism evidence="1 2">
    <name type="scientific">Leptospira noumeaensis</name>
    <dbReference type="NCBI Taxonomy" id="2484964"/>
    <lineage>
        <taxon>Bacteria</taxon>
        <taxon>Pseudomonadati</taxon>
        <taxon>Spirochaetota</taxon>
        <taxon>Spirochaetia</taxon>
        <taxon>Leptospirales</taxon>
        <taxon>Leptospiraceae</taxon>
        <taxon>Leptospira</taxon>
    </lineage>
</organism>